<reference evidence="2" key="1">
    <citation type="submission" date="2020-11" db="EMBL/GenBank/DDBJ databases">
        <title>Connecting structure to function with the recovery of over 1000 high-quality activated sludge metagenome-assembled genomes encoding full-length rRNA genes using long-read sequencing.</title>
        <authorList>
            <person name="Singleton C.M."/>
            <person name="Petriglieri F."/>
            <person name="Kristensen J.M."/>
            <person name="Kirkegaard R.H."/>
            <person name="Michaelsen T.Y."/>
            <person name="Andersen M.H."/>
            <person name="Karst S.M."/>
            <person name="Dueholm M.S."/>
            <person name="Nielsen P.H."/>
            <person name="Albertsen M."/>
        </authorList>
    </citation>
    <scope>NUCLEOTIDE SEQUENCE</scope>
    <source>
        <strain evidence="2">Fred_18-Q3-R57-64_BAT3C.431</strain>
    </source>
</reference>
<feature type="transmembrane region" description="Helical" evidence="1">
    <location>
        <begin position="110"/>
        <end position="133"/>
    </location>
</feature>
<organism evidence="2">
    <name type="scientific">Candidatus Iainarchaeum sp</name>
    <dbReference type="NCBI Taxonomy" id="3101447"/>
    <lineage>
        <taxon>Archaea</taxon>
        <taxon>Candidatus Iainarchaeota</taxon>
        <taxon>Candidatus Iainarchaeia</taxon>
        <taxon>Candidatus Iainarchaeales</taxon>
        <taxon>Candidatus Iainarchaeaceae</taxon>
        <taxon>Candidatus Iainarchaeum</taxon>
    </lineage>
</organism>
<gene>
    <name evidence="2" type="ORF">IPJ89_00085</name>
</gene>
<dbReference type="InterPro" id="IPR052348">
    <property type="entry name" value="Metallopeptidase_M50B"/>
</dbReference>
<dbReference type="AlphaFoldDB" id="A0A7T9I221"/>
<evidence type="ECO:0000256" key="1">
    <source>
        <dbReference type="SAM" id="Phobius"/>
    </source>
</evidence>
<feature type="transmembrane region" description="Helical" evidence="1">
    <location>
        <begin position="168"/>
        <end position="189"/>
    </location>
</feature>
<feature type="transmembrane region" description="Helical" evidence="1">
    <location>
        <begin position="31"/>
        <end position="51"/>
    </location>
</feature>
<keyword evidence="1" id="KW-0472">Membrane</keyword>
<feature type="transmembrane region" description="Helical" evidence="1">
    <location>
        <begin position="140"/>
        <end position="162"/>
    </location>
</feature>
<feature type="transmembrane region" description="Helical" evidence="1">
    <location>
        <begin position="71"/>
        <end position="90"/>
    </location>
</feature>
<dbReference type="PANTHER" id="PTHR35864">
    <property type="entry name" value="ZINC METALLOPROTEASE MJ0611-RELATED"/>
    <property type="match status" value="1"/>
</dbReference>
<keyword evidence="1" id="KW-1133">Transmembrane helix</keyword>
<keyword evidence="1" id="KW-0812">Transmembrane</keyword>
<dbReference type="PANTHER" id="PTHR35864:SF1">
    <property type="entry name" value="ZINC METALLOPROTEASE YWHC-RELATED"/>
    <property type="match status" value="1"/>
</dbReference>
<evidence type="ECO:0008006" key="3">
    <source>
        <dbReference type="Google" id="ProtNLM"/>
    </source>
</evidence>
<dbReference type="EMBL" id="CP064981">
    <property type="protein sequence ID" value="QQR92631.1"/>
    <property type="molecule type" value="Genomic_DNA"/>
</dbReference>
<name>A0A7T9I221_9ARCH</name>
<evidence type="ECO:0000313" key="2">
    <source>
        <dbReference type="EMBL" id="QQR92631.1"/>
    </source>
</evidence>
<dbReference type="Proteomes" id="UP000596004">
    <property type="component" value="Chromosome"/>
</dbReference>
<proteinExistence type="predicted"/>
<accession>A0A7T9I221</accession>
<sequence>MNNRELTDLLISWITLSAAFAFVFSGEGFNLVGFLPALAIASLAVGTGFLLHELAHKYTAIHFGAKAEYRAWNMGLLFALVVAVLARFIFAAPGAVYIYGKHVTEKENGIISVAGPAMNIVIGVIGVVIGGVYATSQIGLVAQIVGSINLYLAFFNLLPFFILDGAKVFAWNKLVWAVLFIPLLGFLFFF</sequence>
<protein>
    <recommendedName>
        <fullName evidence="3">Site-2 protease family protein</fullName>
    </recommendedName>
</protein>